<dbReference type="Pfam" id="PF00126">
    <property type="entry name" value="HTH_1"/>
    <property type="match status" value="1"/>
</dbReference>
<dbReference type="InterPro" id="IPR058163">
    <property type="entry name" value="LysR-type_TF_proteobact-type"/>
</dbReference>
<evidence type="ECO:0000256" key="4">
    <source>
        <dbReference type="ARBA" id="ARBA00023163"/>
    </source>
</evidence>
<evidence type="ECO:0000256" key="3">
    <source>
        <dbReference type="ARBA" id="ARBA00023125"/>
    </source>
</evidence>
<dbReference type="PANTHER" id="PTHR30537">
    <property type="entry name" value="HTH-TYPE TRANSCRIPTIONAL REGULATOR"/>
    <property type="match status" value="1"/>
</dbReference>
<dbReference type="GO" id="GO:0043565">
    <property type="term" value="F:sequence-specific DNA binding"/>
    <property type="evidence" value="ECO:0007669"/>
    <property type="project" value="TreeGrafter"/>
</dbReference>
<name>A0A0P6W6M8_9HYPH</name>
<dbReference type="FunFam" id="3.40.190.290:FF:000001">
    <property type="entry name" value="Transcriptional regulator, LysR family"/>
    <property type="match status" value="1"/>
</dbReference>
<gene>
    <name evidence="6" type="ORF">ABB55_19875</name>
</gene>
<reference evidence="6 7" key="2">
    <citation type="submission" date="2015-10" db="EMBL/GenBank/DDBJ databases">
        <title>Draft Genome Sequence of Prosthecomicrobium hirschii ATCC 27832.</title>
        <authorList>
            <person name="Daniel J."/>
            <person name="Givan S.A."/>
            <person name="Brun Y.V."/>
            <person name="Brown P.J."/>
        </authorList>
    </citation>
    <scope>NUCLEOTIDE SEQUENCE [LARGE SCALE GENOMIC DNA]</scope>
    <source>
        <strain evidence="6 7">16</strain>
    </source>
</reference>
<organism evidence="6 7">
    <name type="scientific">Prosthecodimorpha hirschii</name>
    <dbReference type="NCBI Taxonomy" id="665126"/>
    <lineage>
        <taxon>Bacteria</taxon>
        <taxon>Pseudomonadati</taxon>
        <taxon>Pseudomonadota</taxon>
        <taxon>Alphaproteobacteria</taxon>
        <taxon>Hyphomicrobiales</taxon>
        <taxon>Ancalomicrobiaceae</taxon>
        <taxon>Prosthecodimorpha</taxon>
    </lineage>
</organism>
<dbReference type="GO" id="GO:0006351">
    <property type="term" value="P:DNA-templated transcription"/>
    <property type="evidence" value="ECO:0007669"/>
    <property type="project" value="TreeGrafter"/>
</dbReference>
<comment type="caution">
    <text evidence="6">The sequence shown here is derived from an EMBL/GenBank/DDBJ whole genome shotgun (WGS) entry which is preliminary data.</text>
</comment>
<evidence type="ECO:0000313" key="7">
    <source>
        <dbReference type="Proteomes" id="UP000048984"/>
    </source>
</evidence>
<keyword evidence="2" id="KW-0805">Transcription regulation</keyword>
<dbReference type="AlphaFoldDB" id="A0A0P6W6M8"/>
<dbReference type="FunFam" id="1.10.10.10:FF:000001">
    <property type="entry name" value="LysR family transcriptional regulator"/>
    <property type="match status" value="1"/>
</dbReference>
<dbReference type="CDD" id="cd08422">
    <property type="entry name" value="PBP2_CrgA_like"/>
    <property type="match status" value="1"/>
</dbReference>
<dbReference type="STRING" id="665126.ABB55_19875"/>
<feature type="domain" description="HTH lysR-type" evidence="5">
    <location>
        <begin position="1"/>
        <end position="59"/>
    </location>
</feature>
<dbReference type="SUPFAM" id="SSF46785">
    <property type="entry name" value="Winged helix' DNA-binding domain"/>
    <property type="match status" value="1"/>
</dbReference>
<comment type="similarity">
    <text evidence="1">Belongs to the LysR transcriptional regulatory family.</text>
</comment>
<evidence type="ECO:0000256" key="1">
    <source>
        <dbReference type="ARBA" id="ARBA00009437"/>
    </source>
</evidence>
<dbReference type="InterPro" id="IPR036390">
    <property type="entry name" value="WH_DNA-bd_sf"/>
</dbReference>
<dbReference type="Gene3D" id="3.40.190.290">
    <property type="match status" value="1"/>
</dbReference>
<sequence length="316" mass="35237">MDTVTRMQAFIAVVEAGGFSAAARRTAKSKALISKYVKDLEDELGVRLLNRTTRQLSLTEVGQAYFREAGEILQRIDDLADSVRDTHREPRGLLRISAPRSFGDAELGHAIMEFLVAQPQIAVDLRLDDRFVDLVEEAFDVAIRITELTDSSLIARRLADFRSVLTASPAFLAERPRPQTPADLIGQPGIIDTNYRGRHNWAFRDGEERVVIPMAPRIEVNSPEVARLAALRGLGYARLPWFTAREALADGRLVALLEDYEPRSTAIYAVYPHRRHLSGKVRVFVDFLVGWFDSCRQKGFSATPPPARVAALVPSS</sequence>
<keyword evidence="4" id="KW-0804">Transcription</keyword>
<accession>A0A0P6W6M8</accession>
<dbReference type="InterPro" id="IPR000847">
    <property type="entry name" value="LysR_HTH_N"/>
</dbReference>
<proteinExistence type="inferred from homology"/>
<reference evidence="6 7" key="1">
    <citation type="submission" date="2015-09" db="EMBL/GenBank/DDBJ databases">
        <authorList>
            <person name="Jackson K.R."/>
            <person name="Lunt B.L."/>
            <person name="Fisher J.N.B."/>
            <person name="Gardner A.V."/>
            <person name="Bailey M.E."/>
            <person name="Deus L.M."/>
            <person name="Earl A.S."/>
            <person name="Gibby P.D."/>
            <person name="Hartmann K.A."/>
            <person name="Liu J.E."/>
            <person name="Manci A.M."/>
            <person name="Nielsen D.A."/>
            <person name="Solomon M.B."/>
            <person name="Breakwell D.P."/>
            <person name="Burnett S.H."/>
            <person name="Grose J.H."/>
        </authorList>
    </citation>
    <scope>NUCLEOTIDE SEQUENCE [LARGE SCALE GENOMIC DNA]</scope>
    <source>
        <strain evidence="6 7">16</strain>
    </source>
</reference>
<dbReference type="Proteomes" id="UP000048984">
    <property type="component" value="Unassembled WGS sequence"/>
</dbReference>
<evidence type="ECO:0000313" key="6">
    <source>
        <dbReference type="EMBL" id="KPL54194.1"/>
    </source>
</evidence>
<dbReference type="PROSITE" id="PS50931">
    <property type="entry name" value="HTH_LYSR"/>
    <property type="match status" value="1"/>
</dbReference>
<evidence type="ECO:0000256" key="2">
    <source>
        <dbReference type="ARBA" id="ARBA00023015"/>
    </source>
</evidence>
<dbReference type="SUPFAM" id="SSF53850">
    <property type="entry name" value="Periplasmic binding protein-like II"/>
    <property type="match status" value="1"/>
</dbReference>
<dbReference type="GO" id="GO:0003700">
    <property type="term" value="F:DNA-binding transcription factor activity"/>
    <property type="evidence" value="ECO:0007669"/>
    <property type="project" value="InterPro"/>
</dbReference>
<dbReference type="Pfam" id="PF03466">
    <property type="entry name" value="LysR_substrate"/>
    <property type="match status" value="1"/>
</dbReference>
<dbReference type="RefSeq" id="WP_054360362.1">
    <property type="nucleotide sequence ID" value="NZ_JAPCYQ010000001.1"/>
</dbReference>
<dbReference type="Gene3D" id="1.10.10.10">
    <property type="entry name" value="Winged helix-like DNA-binding domain superfamily/Winged helix DNA-binding domain"/>
    <property type="match status" value="1"/>
</dbReference>
<dbReference type="InterPro" id="IPR005119">
    <property type="entry name" value="LysR_subst-bd"/>
</dbReference>
<evidence type="ECO:0000259" key="5">
    <source>
        <dbReference type="PROSITE" id="PS50931"/>
    </source>
</evidence>
<dbReference type="OrthoDB" id="9786526at2"/>
<protein>
    <submittedName>
        <fullName evidence="6">LysR family transcriptional regulator</fullName>
    </submittedName>
</protein>
<keyword evidence="7" id="KW-1185">Reference proteome</keyword>
<dbReference type="PANTHER" id="PTHR30537:SF35">
    <property type="entry name" value="TRANSCRIPTIONAL REGULATORY PROTEIN"/>
    <property type="match status" value="1"/>
</dbReference>
<dbReference type="EMBL" id="LJYW01000001">
    <property type="protein sequence ID" value="KPL54194.1"/>
    <property type="molecule type" value="Genomic_DNA"/>
</dbReference>
<keyword evidence="3" id="KW-0238">DNA-binding</keyword>
<dbReference type="InterPro" id="IPR036388">
    <property type="entry name" value="WH-like_DNA-bd_sf"/>
</dbReference>